<dbReference type="EMBL" id="CP001678">
    <property type="protein sequence ID" value="ACT59084.1"/>
    <property type="molecule type" value="Genomic_DNA"/>
</dbReference>
<dbReference type="GO" id="GO:0042834">
    <property type="term" value="F:peptidoglycan binding"/>
    <property type="evidence" value="ECO:0007669"/>
    <property type="project" value="InterPro"/>
</dbReference>
<evidence type="ECO:0000313" key="5">
    <source>
        <dbReference type="Proteomes" id="UP000002745"/>
    </source>
</evidence>
<proteinExistence type="predicted"/>
<evidence type="ECO:0000259" key="3">
    <source>
        <dbReference type="PROSITE" id="PS51724"/>
    </source>
</evidence>
<organism evidence="4 5">
    <name type="scientific">Hirschia baltica (strain ATCC 49814 / DSM 5838 / IFAM 1418)</name>
    <dbReference type="NCBI Taxonomy" id="582402"/>
    <lineage>
        <taxon>Bacteria</taxon>
        <taxon>Pseudomonadati</taxon>
        <taxon>Pseudomonadota</taxon>
        <taxon>Alphaproteobacteria</taxon>
        <taxon>Hyphomonadales</taxon>
        <taxon>Hyphomonadaceae</taxon>
        <taxon>Hirschia</taxon>
    </lineage>
</organism>
<dbReference type="STRING" id="582402.Hbal_1393"/>
<dbReference type="AlphaFoldDB" id="C6XIY9"/>
<feature type="transmembrane region" description="Helical" evidence="2">
    <location>
        <begin position="37"/>
        <end position="57"/>
    </location>
</feature>
<keyword evidence="2" id="KW-0812">Transmembrane</keyword>
<dbReference type="OrthoDB" id="8479416at2"/>
<dbReference type="SUPFAM" id="SSF110997">
    <property type="entry name" value="Sporulation related repeat"/>
    <property type="match status" value="1"/>
</dbReference>
<dbReference type="eggNOG" id="COG3087">
    <property type="taxonomic scope" value="Bacteria"/>
</dbReference>
<sequence length="311" mass="33264">MTDRRPNQTKNDNMAFAVLPDENGGYEMPNENNRGPLILAMTLGVIAVFGVVVWNAYKQGVRHSDSTALPQIASEGAFKMRPLDPGGNADRNTDIRVLDQVGGDARAETDIAEMSVREEPVPVLENVAIDANQANGLASKSISPSMPEVRRAQPQTRQLGESGKPVDLRPGSKPAGSTVITEEIKPAPVVKKPAEPSSADINITPIQQPKPRVVPPKPASVSHQFAVDGGFVVQLAAVKTVDAVDDVWKNAGKKAPNLFENAQRHVQTVDLGPKGVWHRVQAGSFDSRADANVFCKAFKASGGDCIVAEKK</sequence>
<dbReference type="Pfam" id="PF05036">
    <property type="entry name" value="SPOR"/>
    <property type="match status" value="1"/>
</dbReference>
<feature type="region of interest" description="Disordered" evidence="1">
    <location>
        <begin position="138"/>
        <end position="217"/>
    </location>
</feature>
<dbReference type="KEGG" id="hba:Hbal_1393"/>
<feature type="domain" description="SPOR" evidence="3">
    <location>
        <begin position="225"/>
        <end position="311"/>
    </location>
</feature>
<protein>
    <submittedName>
        <fullName evidence="4">Sporulation domain protein</fullName>
    </submittedName>
</protein>
<dbReference type="Proteomes" id="UP000002745">
    <property type="component" value="Chromosome"/>
</dbReference>
<dbReference type="InterPro" id="IPR007730">
    <property type="entry name" value="SPOR-like_dom"/>
</dbReference>
<keyword evidence="2" id="KW-1133">Transmembrane helix</keyword>
<keyword evidence="2" id="KW-0472">Membrane</keyword>
<dbReference type="PROSITE" id="PS51724">
    <property type="entry name" value="SPOR"/>
    <property type="match status" value="1"/>
</dbReference>
<gene>
    <name evidence="4" type="ordered locus">Hbal_1393</name>
</gene>
<reference evidence="5" key="1">
    <citation type="journal article" date="2011" name="J. Bacteriol.">
        <title>Genome sequences of eight morphologically diverse alphaproteobacteria.</title>
        <authorList>
            <consortium name="US DOE Joint Genome Institute"/>
            <person name="Brown P.J."/>
            <person name="Kysela D.T."/>
            <person name="Buechlein A."/>
            <person name="Hemmerich C."/>
            <person name="Brun Y.V."/>
        </authorList>
    </citation>
    <scope>NUCLEOTIDE SEQUENCE [LARGE SCALE GENOMIC DNA]</scope>
    <source>
        <strain evidence="5">ATCC 49814 / DSM 5838 / IFAM 1418</strain>
    </source>
</reference>
<dbReference type="InterPro" id="IPR036680">
    <property type="entry name" value="SPOR-like_sf"/>
</dbReference>
<accession>C6XIY9</accession>
<evidence type="ECO:0000256" key="1">
    <source>
        <dbReference type="SAM" id="MobiDB-lite"/>
    </source>
</evidence>
<dbReference type="RefSeq" id="WP_015827234.1">
    <property type="nucleotide sequence ID" value="NC_012982.1"/>
</dbReference>
<dbReference type="Gene3D" id="3.30.70.1070">
    <property type="entry name" value="Sporulation related repeat"/>
    <property type="match status" value="1"/>
</dbReference>
<evidence type="ECO:0000313" key="4">
    <source>
        <dbReference type="EMBL" id="ACT59084.1"/>
    </source>
</evidence>
<keyword evidence="5" id="KW-1185">Reference proteome</keyword>
<name>C6XIY9_HIRBI</name>
<dbReference type="HOGENOM" id="CLU_076011_0_0_5"/>
<evidence type="ECO:0000256" key="2">
    <source>
        <dbReference type="SAM" id="Phobius"/>
    </source>
</evidence>